<proteinExistence type="predicted"/>
<protein>
    <submittedName>
        <fullName evidence="1">Uncharacterized protein</fullName>
    </submittedName>
</protein>
<evidence type="ECO:0000313" key="1">
    <source>
        <dbReference type="EMBL" id="ASK61143.1"/>
    </source>
</evidence>
<dbReference type="KEGG" id="vil:CFK37_02515"/>
<dbReference type="EMBL" id="CP022315">
    <property type="protein sequence ID" value="ASK61143.1"/>
    <property type="molecule type" value="Genomic_DNA"/>
</dbReference>
<accession>A0A220TZT9</accession>
<dbReference type="AlphaFoldDB" id="A0A220TZT9"/>
<reference evidence="1 2" key="1">
    <citation type="submission" date="2017-07" db="EMBL/GenBank/DDBJ databases">
        <title>Virgibacillus sp. LM2416.</title>
        <authorList>
            <person name="Tak E.J."/>
            <person name="Bae J.-W."/>
        </authorList>
    </citation>
    <scope>NUCLEOTIDE SEQUENCE [LARGE SCALE GENOMIC DNA]</scope>
    <source>
        <strain evidence="1 2">LM2416</strain>
    </source>
</reference>
<dbReference type="OrthoDB" id="2454203at2"/>
<organism evidence="1 2">
    <name type="scientific">Virgibacillus phasianinus</name>
    <dbReference type="NCBI Taxonomy" id="2017483"/>
    <lineage>
        <taxon>Bacteria</taxon>
        <taxon>Bacillati</taxon>
        <taxon>Bacillota</taxon>
        <taxon>Bacilli</taxon>
        <taxon>Bacillales</taxon>
        <taxon>Bacillaceae</taxon>
        <taxon>Virgibacillus</taxon>
    </lineage>
</organism>
<dbReference type="RefSeq" id="WP_089060420.1">
    <property type="nucleotide sequence ID" value="NZ_CP022315.1"/>
</dbReference>
<evidence type="ECO:0000313" key="2">
    <source>
        <dbReference type="Proteomes" id="UP000198312"/>
    </source>
</evidence>
<sequence length="96" mass="11080">MNHSENFFTLKVNCYKIVITIISRWRGITRCKVKDDEIVAILSATLNVDGKMMKTANLFFDTFKKTNEVSWELIRSYIETGVPLDHLQLKSEPVGK</sequence>
<name>A0A220TZT9_9BACI</name>
<gene>
    <name evidence="1" type="ORF">CFK37_02515</name>
</gene>
<keyword evidence="2" id="KW-1185">Reference proteome</keyword>
<dbReference type="Proteomes" id="UP000198312">
    <property type="component" value="Chromosome"/>
</dbReference>